<feature type="domain" description="Orc1-like AAA ATPase" evidence="1">
    <location>
        <begin position="18"/>
        <end position="201"/>
    </location>
</feature>
<dbReference type="Gene3D" id="3.40.50.300">
    <property type="entry name" value="P-loop containing nucleotide triphosphate hydrolases"/>
    <property type="match status" value="1"/>
</dbReference>
<name>A0A1I0ICU1_9FIRM</name>
<dbReference type="PANTHER" id="PTHR34301">
    <property type="entry name" value="DNA-BINDING PROTEIN-RELATED"/>
    <property type="match status" value="1"/>
</dbReference>
<evidence type="ECO:0000259" key="1">
    <source>
        <dbReference type="Pfam" id="PF13191"/>
    </source>
</evidence>
<sequence>MNKPNPYRPGAGLMPVYLAGRTEEIRHAEMLLDALVSGIPTQSVIYSGLRGVGKTVLLNTIEEKAELKGILHVHFEVDAKSDFIALINNAVKKIARSISAKVLMQDVVQNLLDALKSLFVSFNPGDGTFSLSAQERAFYLSDSLTATLTDVFVSLGEMAKRANVHICFFVDEIQFMKSEELSALIAALHRSNQLGHPIMLVGTGLPKILKSLGDAKSYSERLFEYHTIGSLDDESAKNAIAEPAKKLGVSYTDDAIEQILVKTGNYPYFIQQFCKIIWGRADQDEIDAEMVEQTEKEYLRQLDEGFFRVRYERCTENEKNFIRAMVECGALPCTIANVAKNLGSRVQSVSPVRAQLINKGIIYAVRHSELDFTVPAFDQFLKRELGLDE</sequence>
<dbReference type="AlphaFoldDB" id="A0A1I0ICU1"/>
<dbReference type="EMBL" id="FOIL01000077">
    <property type="protein sequence ID" value="SET94501.1"/>
    <property type="molecule type" value="Genomic_DNA"/>
</dbReference>
<reference evidence="2 3" key="1">
    <citation type="submission" date="2016-10" db="EMBL/GenBank/DDBJ databases">
        <authorList>
            <person name="de Groot N.N."/>
        </authorList>
    </citation>
    <scope>NUCLEOTIDE SEQUENCE [LARGE SCALE GENOMIC DNA]</scope>
    <source>
        <strain evidence="2 3">KH1P1</strain>
    </source>
</reference>
<keyword evidence="3" id="KW-1185">Reference proteome</keyword>
<dbReference type="InterPro" id="IPR027417">
    <property type="entry name" value="P-loop_NTPase"/>
</dbReference>
<dbReference type="eggNOG" id="COG1672">
    <property type="taxonomic scope" value="Bacteria"/>
</dbReference>
<evidence type="ECO:0000313" key="3">
    <source>
        <dbReference type="Proteomes" id="UP000199820"/>
    </source>
</evidence>
<evidence type="ECO:0000313" key="2">
    <source>
        <dbReference type="EMBL" id="SET94501.1"/>
    </source>
</evidence>
<dbReference type="Pfam" id="PF13191">
    <property type="entry name" value="AAA_16"/>
    <property type="match status" value="1"/>
</dbReference>
<dbReference type="Proteomes" id="UP000199820">
    <property type="component" value="Unassembled WGS sequence"/>
</dbReference>
<dbReference type="STRING" id="1526.SAMN02910262_02297"/>
<dbReference type="SUPFAM" id="SSF52540">
    <property type="entry name" value="P-loop containing nucleoside triphosphate hydrolases"/>
    <property type="match status" value="1"/>
</dbReference>
<dbReference type="InterPro" id="IPR041664">
    <property type="entry name" value="AAA_16"/>
</dbReference>
<protein>
    <submittedName>
        <fullName evidence="2">Predicted ATPase, AAA+ ATPase superfamily</fullName>
    </submittedName>
</protein>
<dbReference type="PANTHER" id="PTHR34301:SF8">
    <property type="entry name" value="ATPASE DOMAIN-CONTAINING PROTEIN"/>
    <property type="match status" value="1"/>
</dbReference>
<accession>A0A1I0ICU1</accession>
<gene>
    <name evidence="2" type="ORF">SAMN04487771_10775</name>
</gene>
<dbReference type="OrthoDB" id="1550566at2"/>
<proteinExistence type="predicted"/>
<dbReference type="RefSeq" id="WP_074650614.1">
    <property type="nucleotide sequence ID" value="NZ_FOIL01000077.1"/>
</dbReference>
<organism evidence="2 3">
    <name type="scientific">[Clostridium] aminophilum</name>
    <dbReference type="NCBI Taxonomy" id="1526"/>
    <lineage>
        <taxon>Bacteria</taxon>
        <taxon>Bacillati</taxon>
        <taxon>Bacillota</taxon>
        <taxon>Clostridia</taxon>
        <taxon>Lachnospirales</taxon>
        <taxon>Lachnospiraceae</taxon>
    </lineage>
</organism>